<gene>
    <name evidence="1" type="ORF">PIECOFPK_01299</name>
</gene>
<evidence type="ECO:0000313" key="2">
    <source>
        <dbReference type="Proteomes" id="UP001321305"/>
    </source>
</evidence>
<dbReference type="EMBL" id="CP144143">
    <property type="protein sequence ID" value="WWC83577.1"/>
    <property type="molecule type" value="Genomic_DNA"/>
</dbReference>
<name>A0ABZ2EJA5_9BACT</name>
<keyword evidence="2" id="KW-1185">Reference proteome</keyword>
<organism evidence="1 2">
    <name type="scientific">Mycovorax composti</name>
    <dbReference type="NCBI Taxonomy" id="2962693"/>
    <lineage>
        <taxon>Bacteria</taxon>
        <taxon>Pseudomonadati</taxon>
        <taxon>Bacteroidota</taxon>
        <taxon>Chitinophagia</taxon>
        <taxon>Chitinophagales</taxon>
        <taxon>Chitinophagaceae</taxon>
        <taxon>Mycovorax</taxon>
    </lineage>
</organism>
<sequence length="45" mass="5239">MSDARQQASSALKHRLKCFIGKGFNKKKSDNKYGNTYYRIDILEN</sequence>
<protein>
    <submittedName>
        <fullName evidence="1">Uncharacterized protein</fullName>
    </submittedName>
</protein>
<evidence type="ECO:0000313" key="1">
    <source>
        <dbReference type="EMBL" id="WWC83577.1"/>
    </source>
</evidence>
<dbReference type="Proteomes" id="UP001321305">
    <property type="component" value="Chromosome"/>
</dbReference>
<reference evidence="2" key="1">
    <citation type="submission" date="2024-01" db="EMBL/GenBank/DDBJ databases">
        <title>Mycovorax composti gen. nov. sp. nov., a member of the family Chitinophagaceae isolated from button mushroom compost.</title>
        <authorList>
            <person name="Thai M."/>
            <person name="Bell T.L."/>
            <person name="Kertesz M.A."/>
        </authorList>
    </citation>
    <scope>NUCLEOTIDE SEQUENCE [LARGE SCALE GENOMIC DNA]</scope>
    <source>
        <strain evidence="2">C216</strain>
    </source>
</reference>
<proteinExistence type="predicted"/>
<accession>A0ABZ2EJA5</accession>